<dbReference type="PANTHER" id="PTHR32332:SF31">
    <property type="entry name" value="2-NITROPROPANE DIOXYGENASE FAMILY, PUTATIVE (AFU_ORTHOLOGUE AFUA_2G09850)-RELATED"/>
    <property type="match status" value="1"/>
</dbReference>
<keyword evidence="1" id="KW-0285">Flavoprotein</keyword>
<dbReference type="OrthoDB" id="7165168at2"/>
<dbReference type="Pfam" id="PF03060">
    <property type="entry name" value="NMO"/>
    <property type="match status" value="2"/>
</dbReference>
<accession>A0A563DXH8</accession>
<evidence type="ECO:0000256" key="1">
    <source>
        <dbReference type="ARBA" id="ARBA00022630"/>
    </source>
</evidence>
<evidence type="ECO:0000313" key="4">
    <source>
        <dbReference type="EMBL" id="TWP34998.1"/>
    </source>
</evidence>
<reference evidence="4 5" key="2">
    <citation type="submission" date="2019-08" db="EMBL/GenBank/DDBJ databases">
        <title>Jejuicoccus antrihumi gen. nov., sp. nov., a new member of the family Dermacoccaceae isolated from a cave.</title>
        <authorList>
            <person name="Schumann P."/>
            <person name="Kim I.S."/>
        </authorList>
    </citation>
    <scope>NUCLEOTIDE SEQUENCE [LARGE SCALE GENOMIC DNA]</scope>
    <source>
        <strain evidence="4 5">C5-26</strain>
    </source>
</reference>
<dbReference type="SUPFAM" id="SSF51412">
    <property type="entry name" value="Inosine monophosphate dehydrogenase (IMPDH)"/>
    <property type="match status" value="1"/>
</dbReference>
<evidence type="ECO:0000256" key="2">
    <source>
        <dbReference type="ARBA" id="ARBA00022643"/>
    </source>
</evidence>
<dbReference type="InterPro" id="IPR004136">
    <property type="entry name" value="NMO"/>
</dbReference>
<keyword evidence="4" id="KW-0503">Monooxygenase</keyword>
<dbReference type="Gene3D" id="3.20.20.70">
    <property type="entry name" value="Aldolase class I"/>
    <property type="match status" value="1"/>
</dbReference>
<dbReference type="EMBL" id="VCQV01000023">
    <property type="protein sequence ID" value="TWP34998.1"/>
    <property type="molecule type" value="Genomic_DNA"/>
</dbReference>
<proteinExistence type="predicted"/>
<dbReference type="CDD" id="cd04730">
    <property type="entry name" value="NPD_like"/>
    <property type="match status" value="1"/>
</dbReference>
<dbReference type="GO" id="GO:0018580">
    <property type="term" value="F:nitronate monooxygenase activity"/>
    <property type="evidence" value="ECO:0007669"/>
    <property type="project" value="InterPro"/>
</dbReference>
<comment type="caution">
    <text evidence="4">The sequence shown here is derived from an EMBL/GenBank/DDBJ whole genome shotgun (WGS) entry which is preliminary data.</text>
</comment>
<organism evidence="4 5">
    <name type="scientific">Leekyejoonella antrihumi</name>
    <dbReference type="NCBI Taxonomy" id="1660198"/>
    <lineage>
        <taxon>Bacteria</taxon>
        <taxon>Bacillati</taxon>
        <taxon>Actinomycetota</taxon>
        <taxon>Actinomycetes</taxon>
        <taxon>Micrococcales</taxon>
        <taxon>Dermacoccaceae</taxon>
        <taxon>Leekyejoonella</taxon>
    </lineage>
</organism>
<evidence type="ECO:0000313" key="5">
    <source>
        <dbReference type="Proteomes" id="UP000320244"/>
    </source>
</evidence>
<keyword evidence="5" id="KW-1185">Reference proteome</keyword>
<name>A0A563DXH8_9MICO</name>
<evidence type="ECO:0000256" key="3">
    <source>
        <dbReference type="ARBA" id="ARBA00023002"/>
    </source>
</evidence>
<gene>
    <name evidence="4" type="ORF">FGL98_15770</name>
</gene>
<protein>
    <submittedName>
        <fullName evidence="4">Nitronate monooxygenase</fullName>
    </submittedName>
</protein>
<dbReference type="RefSeq" id="WP_146318159.1">
    <property type="nucleotide sequence ID" value="NZ_VCQV01000023.1"/>
</dbReference>
<dbReference type="AlphaFoldDB" id="A0A563DXH8"/>
<dbReference type="PANTHER" id="PTHR32332">
    <property type="entry name" value="2-NITROPROPANE DIOXYGENASE"/>
    <property type="match status" value="1"/>
</dbReference>
<keyword evidence="2" id="KW-0288">FMN</keyword>
<dbReference type="InterPro" id="IPR013785">
    <property type="entry name" value="Aldolase_TIM"/>
</dbReference>
<keyword evidence="3" id="KW-0560">Oxidoreductase</keyword>
<reference evidence="4 5" key="1">
    <citation type="submission" date="2019-05" db="EMBL/GenBank/DDBJ databases">
        <authorList>
            <person name="Lee S.D."/>
        </authorList>
    </citation>
    <scope>NUCLEOTIDE SEQUENCE [LARGE SCALE GENOMIC DNA]</scope>
    <source>
        <strain evidence="4 5">C5-26</strain>
    </source>
</reference>
<sequence length="327" mass="33684">MPISTRFSERFGLRHPVMLAPMATVADGHLAASVTAAGGLGTVGGGYGNADWLERELTAAGPHAACGFITWSLAEQPHLLDLALAHAPAGLVLSFGDPAPFANAIRGAGIPLICQVQTLALAQSALDAGADVLVAQGAEAGGHGAARGTFALVPAVVDLVHHQSPDTLVLAAGGIADGRGLAAGLMLGADGVLVGSRFYASVESPVPAELKQRVVRTGGDQTMRTTVFDVARGLDWPQPFDARVAGNQFTDDWHGAEAELARSAPAQMARYEQAVADHDPSVAAVFTGEDADLIHEVEPVATLIERMVHDAERTLRTAAGQCTDSAT</sequence>
<dbReference type="Proteomes" id="UP000320244">
    <property type="component" value="Unassembled WGS sequence"/>
</dbReference>